<organism evidence="2 3">
    <name type="scientific">Fusarium oxysporum f. sp. narcissi</name>
    <dbReference type="NCBI Taxonomy" id="451672"/>
    <lineage>
        <taxon>Eukaryota</taxon>
        <taxon>Fungi</taxon>
        <taxon>Dikarya</taxon>
        <taxon>Ascomycota</taxon>
        <taxon>Pezizomycotina</taxon>
        <taxon>Sordariomycetes</taxon>
        <taxon>Hypocreomycetidae</taxon>
        <taxon>Hypocreales</taxon>
        <taxon>Nectriaceae</taxon>
        <taxon>Fusarium</taxon>
        <taxon>Fusarium oxysporum species complex</taxon>
    </lineage>
</organism>
<name>A0A4V1RXX6_FUSOX</name>
<reference evidence="2 3" key="1">
    <citation type="submission" date="2016-12" db="EMBL/GenBank/DDBJ databases">
        <title>Draft genome sequence of Fusarium oxysporum causing rot on Narcissus.</title>
        <authorList>
            <person name="Armitage A.D."/>
            <person name="Taylor A."/>
            <person name="Clarkson J.P."/>
            <person name="Harrison R.J."/>
            <person name="Jackson A.C."/>
        </authorList>
    </citation>
    <scope>NUCLEOTIDE SEQUENCE [LARGE SCALE GENOMIC DNA]</scope>
    <source>
        <strain evidence="2 3">N139</strain>
    </source>
</reference>
<proteinExistence type="predicted"/>
<accession>A0A4V1RXX6</accession>
<evidence type="ECO:0000313" key="2">
    <source>
        <dbReference type="EMBL" id="RYC79636.1"/>
    </source>
</evidence>
<gene>
    <name evidence="2" type="ORF">BFJ63_vAg17480</name>
</gene>
<evidence type="ECO:0000313" key="3">
    <source>
        <dbReference type="Proteomes" id="UP000290540"/>
    </source>
</evidence>
<dbReference type="Proteomes" id="UP000290540">
    <property type="component" value="Unassembled WGS sequence"/>
</dbReference>
<evidence type="ECO:0000259" key="1">
    <source>
        <dbReference type="Pfam" id="PF12770"/>
    </source>
</evidence>
<comment type="caution">
    <text evidence="2">The sequence shown here is derived from an EMBL/GenBank/DDBJ whole genome shotgun (WGS) entry which is preliminary data.</text>
</comment>
<dbReference type="Pfam" id="PF12770">
    <property type="entry name" value="CHAT"/>
    <property type="match status" value="1"/>
</dbReference>
<dbReference type="AlphaFoldDB" id="A0A4V1RXX6"/>
<sequence length="1199" mass="134809">MPINSSSVSPSSKLNHWTQAMATWPDALARSRFHADRAEYKEAAALLRDFLKTASDRLEPVLELSRVIKTQGYWRDALTVLLDELDNLPGPVGTATTREERLGIQMRIEVCRLKLFVTASFDAPLQEAEELRLQTSDFAALEELEPTTIEIALCYSRMRVLSCLHHQPIAPAELEALISWLRPTYDRLVSASRHRESFEILQAYSAFLESATRVGITTLDFETWSGMMQRFLSSPDLPPLFKANAMVLLADKASERLDEAYLAEIETSAKTIYIDQGHAVGVMDLRFQQVSRALKKDHQYLTDELLDELKGYFAKYQTSDSMASYQTAIHAFLAHIPQWLAFELQMSLSHIRDELAHQAGAVFLTHIGRVGLISMWLAHSGKAASAVEAAEALDTTLREGDCRWLRGIAPYLASQAYSQLHDYRKAHDRAARAVEIFQETFPSDAATARNALLQAKLELYQQNNSDPKDLEEILSFADTETTRDRAAGLTLQAAQKTEMIVVQIRTLQTEQRRYWMERMLTFVNELESDSEDGDIRMAGLFQVQGMELTLPMKETDPKAWEPCLACFDKSVALYMKHLRFVEAANTRQMQSCAIYRWFELSPSAHLLQRCLDLIDISLDLFREADNVTFIATASRWRSIVVYTGWERGWMVGDKTLTALQDAENAWAVERADMTALASFEAVSRRQQFTSLKGLRETYRRAFRVCQIEGRVTELWEWTQKAKARSLSDQLGVDSLVPAELREQVIQDPTRRELMEEADALSPRIAGSPPEVRLRLRGELEAIHKRMAQDTLLKAMMDIKNGTPVGIDQIQQLGSQMKKCSPGRDVKFIDWLEHSNKLWVLVLGGEEKTPTVMQCPVSPDEVAAWKREWLDAQPGEVSAFQEDDFYSEYEPEFSLRALDGLVAPLDQLTKPGDLVVLCPTGVLHSIPLHALYISDNVPVIERNPVIYSASLTTFSQCCRRGGWSEVDSGQRPAASVATQWTLTSVLQESDDRWFDPEEQEDVYSLISNTAATSDAKAVTGTDVTRQFFVEAMQQSALFHFHGHGIFDRSILADQSLELADGNIAVRDIFDLKFKAPHMTLVACDSASQGIAAGDEPLGIVTALLCAGAGSVLGTIWPTASRTGRCFTDEFYTNILEQQKRSIDVSTDVGGHAAIIDLAEVSQRAVLALRRNIDTRHPYHWGAFVLHGCWFMSQRGQHPAD</sequence>
<feature type="domain" description="CHAT" evidence="1">
    <location>
        <begin position="900"/>
        <end position="1186"/>
    </location>
</feature>
<protein>
    <recommendedName>
        <fullName evidence="1">CHAT domain-containing protein</fullName>
    </recommendedName>
</protein>
<dbReference type="EMBL" id="MQTW01000567">
    <property type="protein sequence ID" value="RYC79636.1"/>
    <property type="molecule type" value="Genomic_DNA"/>
</dbReference>
<dbReference type="InterPro" id="IPR024983">
    <property type="entry name" value="CHAT_dom"/>
</dbReference>